<proteinExistence type="predicted"/>
<feature type="signal peptide" evidence="1">
    <location>
        <begin position="1"/>
        <end position="32"/>
    </location>
</feature>
<gene>
    <name evidence="2" type="ORF">HCU73_15440</name>
</gene>
<sequence length="179" mass="18951">MRQAHRHAQRGLGPLAAVLGLAALGAIGAAQAQAVDTTPPALADLGLGPAGPVDPLACGATAVWLRQILSTQPEDNQNAATLTHGASRLLFQMIWITATEENACRGRLSDVTEPIFARVRAQRPELASLRDGGMSGDDITIGFMTHYVACRDAFGTARLETLWAEMQASEHGLPCGWQN</sequence>
<evidence type="ECO:0000313" key="2">
    <source>
        <dbReference type="EMBL" id="NKX45988.1"/>
    </source>
</evidence>
<comment type="caution">
    <text evidence="2">The sequence shown here is derived from an EMBL/GenBank/DDBJ whole genome shotgun (WGS) entry which is preliminary data.</text>
</comment>
<dbReference type="AlphaFoldDB" id="A0A7X6K0L0"/>
<keyword evidence="1" id="KW-0732">Signal</keyword>
<accession>A0A7X6K0L0</accession>
<protein>
    <submittedName>
        <fullName evidence="2">Uncharacterized protein</fullName>
    </submittedName>
</protein>
<feature type="chain" id="PRO_5031466719" evidence="1">
    <location>
        <begin position="33"/>
        <end position="179"/>
    </location>
</feature>
<evidence type="ECO:0000313" key="3">
    <source>
        <dbReference type="Proteomes" id="UP000526408"/>
    </source>
</evidence>
<organism evidence="2 3">
    <name type="scientific">Roseicyclus persicicus</name>
    <dbReference type="NCBI Taxonomy" id="2650661"/>
    <lineage>
        <taxon>Bacteria</taxon>
        <taxon>Pseudomonadati</taxon>
        <taxon>Pseudomonadota</taxon>
        <taxon>Alphaproteobacteria</taxon>
        <taxon>Rhodobacterales</taxon>
        <taxon>Roseobacteraceae</taxon>
        <taxon>Roseicyclus</taxon>
    </lineage>
</organism>
<reference evidence="2 3" key="1">
    <citation type="submission" date="2020-04" db="EMBL/GenBank/DDBJ databases">
        <authorList>
            <person name="Yoon J."/>
        </authorList>
    </citation>
    <scope>NUCLEOTIDE SEQUENCE [LARGE SCALE GENOMIC DNA]</scope>
    <source>
        <strain evidence="2 3">KMU-115</strain>
    </source>
</reference>
<keyword evidence="3" id="KW-1185">Reference proteome</keyword>
<dbReference type="RefSeq" id="WP_168624382.1">
    <property type="nucleotide sequence ID" value="NZ_JAAZQQ010000006.1"/>
</dbReference>
<evidence type="ECO:0000256" key="1">
    <source>
        <dbReference type="SAM" id="SignalP"/>
    </source>
</evidence>
<name>A0A7X6K0L0_9RHOB</name>
<dbReference type="EMBL" id="JAAZQQ010000006">
    <property type="protein sequence ID" value="NKX45988.1"/>
    <property type="molecule type" value="Genomic_DNA"/>
</dbReference>
<dbReference type="Proteomes" id="UP000526408">
    <property type="component" value="Unassembled WGS sequence"/>
</dbReference>